<evidence type="ECO:0000256" key="1">
    <source>
        <dbReference type="SAM" id="MobiDB-lite"/>
    </source>
</evidence>
<comment type="caution">
    <text evidence="4">The sequence shown here is derived from an EMBL/GenBank/DDBJ whole genome shotgun (WGS) entry which is preliminary data.</text>
</comment>
<feature type="domain" description="DUF668" evidence="2">
    <location>
        <begin position="622"/>
        <end position="713"/>
    </location>
</feature>
<sequence length="796" mass="90819">MDESEQQHYVDFYSGSRRRRTCWDPPSRTSGGRVEEIRAPPLSEPPPQPVPEPELFYGPTHRGASDTPASKYTTRPSFGPRGFLHADSDVPSRFPPSSYTGQQREQPQTWNRHLHPTFPSPRTPAHPQLVLDQRPPLQHVLDQQPRPSRHRAAPPPPLHMDQQRSSSFGHPTTHLRQAAAYLELPTTVKQPLLQRPPSCLRSPSLHSATKLVSCEEKYLESDAKVLNQVDLRLNEKKLVDDEVRAIEVDKIDDDDGLHDSRVLRSSSRREPIVGILAFDISRMMSKVVNIWNSVSARHVARLKVEIANSIGIHRLVSDDDDYLLDLAVAEIIDNLMDLGKSVAVLGNKCADSTYHNLEPIFNDPSATHPKWYGWQYRLKKMDRKVKKMDKFVAATEQLHTELQLLVDTEQSLKRMRAGANFGKMKLIECQHRVMWQRQEVKALQEMSPWVRTYDYVVRLLLRSLFTIIERIKYAFGSDWFRSCCNSMPRLDQTSFHSSESNGQGASSCIRRTWSNSASRACKREMKGYDRAPSSIRCGMQQQVIGRRLGLTGCMTGGGIESPVLEKYYTHSCGSSDAESENDANDIEEACREIPVSRRLAILSSDRSFFLAKRRLLNAPPSTLGYAALALHYAHVIVLMEKLASSPRLISLDARDDLYDMLPSSIRRRLKAKLKAFTATLDSFKYNAVLAAELSSEISGILEWLSPLARNMIRWQSERNFERERVVCGSNILLVQTLHFANQADTEEAITELLMRLSYLFQFAKNANFREPSCSRAYDDYLFPRYNMYYDTIDHIQ</sequence>
<dbReference type="Proteomes" id="UP000298416">
    <property type="component" value="Unassembled WGS sequence"/>
</dbReference>
<feature type="compositionally biased region" description="Polar residues" evidence="1">
    <location>
        <begin position="95"/>
        <end position="111"/>
    </location>
</feature>
<evidence type="ECO:0000259" key="2">
    <source>
        <dbReference type="Pfam" id="PF05003"/>
    </source>
</evidence>
<dbReference type="Pfam" id="PF11961">
    <property type="entry name" value="DUF3475"/>
    <property type="match status" value="1"/>
</dbReference>
<dbReference type="InterPro" id="IPR007700">
    <property type="entry name" value="DUF668"/>
</dbReference>
<dbReference type="PANTHER" id="PTHR31371">
    <property type="entry name" value="BNAC09G50660D PROTEIN"/>
    <property type="match status" value="1"/>
</dbReference>
<gene>
    <name evidence="4" type="ORF">SASPL_105580</name>
</gene>
<name>A0A8X9AAV9_SALSN</name>
<feature type="compositionally biased region" description="Polar residues" evidence="1">
    <location>
        <begin position="67"/>
        <end position="76"/>
    </location>
</feature>
<evidence type="ECO:0000313" key="4">
    <source>
        <dbReference type="EMBL" id="KAG6433961.1"/>
    </source>
</evidence>
<feature type="region of interest" description="Disordered" evidence="1">
    <location>
        <begin position="1"/>
        <end position="170"/>
    </location>
</feature>
<dbReference type="InterPro" id="IPR021864">
    <property type="entry name" value="DUF3475"/>
</dbReference>
<evidence type="ECO:0000313" key="5">
    <source>
        <dbReference type="Proteomes" id="UP000298416"/>
    </source>
</evidence>
<protein>
    <recommendedName>
        <fullName evidence="6">DUF668 domain-containing protein</fullName>
    </recommendedName>
</protein>
<dbReference type="GO" id="GO:0045927">
    <property type="term" value="P:positive regulation of growth"/>
    <property type="evidence" value="ECO:0007669"/>
    <property type="project" value="InterPro"/>
</dbReference>
<evidence type="ECO:0000259" key="3">
    <source>
        <dbReference type="Pfam" id="PF11961"/>
    </source>
</evidence>
<reference evidence="4" key="1">
    <citation type="submission" date="2018-01" db="EMBL/GenBank/DDBJ databases">
        <authorList>
            <person name="Mao J.F."/>
        </authorList>
    </citation>
    <scope>NUCLEOTIDE SEQUENCE</scope>
    <source>
        <strain evidence="4">Huo1</strain>
        <tissue evidence="4">Leaf</tissue>
    </source>
</reference>
<organism evidence="4">
    <name type="scientific">Salvia splendens</name>
    <name type="common">Scarlet sage</name>
    <dbReference type="NCBI Taxonomy" id="180675"/>
    <lineage>
        <taxon>Eukaryota</taxon>
        <taxon>Viridiplantae</taxon>
        <taxon>Streptophyta</taxon>
        <taxon>Embryophyta</taxon>
        <taxon>Tracheophyta</taxon>
        <taxon>Spermatophyta</taxon>
        <taxon>Magnoliopsida</taxon>
        <taxon>eudicotyledons</taxon>
        <taxon>Gunneridae</taxon>
        <taxon>Pentapetalae</taxon>
        <taxon>asterids</taxon>
        <taxon>lamiids</taxon>
        <taxon>Lamiales</taxon>
        <taxon>Lamiaceae</taxon>
        <taxon>Nepetoideae</taxon>
        <taxon>Mentheae</taxon>
        <taxon>Salviinae</taxon>
        <taxon>Salvia</taxon>
        <taxon>Salvia subgen. Calosphace</taxon>
        <taxon>core Calosphace</taxon>
    </lineage>
</organism>
<proteinExistence type="predicted"/>
<evidence type="ECO:0008006" key="6">
    <source>
        <dbReference type="Google" id="ProtNLM"/>
    </source>
</evidence>
<dbReference type="Pfam" id="PF05003">
    <property type="entry name" value="DUF668"/>
    <property type="match status" value="1"/>
</dbReference>
<dbReference type="PANTHER" id="PTHR31371:SF4">
    <property type="entry name" value="DUF668 DOMAIN-CONTAINING PROTEIN"/>
    <property type="match status" value="1"/>
</dbReference>
<reference evidence="4" key="2">
    <citation type="submission" date="2020-08" db="EMBL/GenBank/DDBJ databases">
        <title>Plant Genome Project.</title>
        <authorList>
            <person name="Zhang R.-G."/>
        </authorList>
    </citation>
    <scope>NUCLEOTIDE SEQUENCE</scope>
    <source>
        <strain evidence="4">Huo1</strain>
        <tissue evidence="4">Leaf</tissue>
    </source>
</reference>
<accession>A0A8X9AAV9</accession>
<feature type="compositionally biased region" description="Pro residues" evidence="1">
    <location>
        <begin position="42"/>
        <end position="52"/>
    </location>
</feature>
<feature type="domain" description="DUF3475" evidence="3">
    <location>
        <begin position="275"/>
        <end position="331"/>
    </location>
</feature>
<dbReference type="EMBL" id="PNBA02000002">
    <property type="protein sequence ID" value="KAG6433961.1"/>
    <property type="molecule type" value="Genomic_DNA"/>
</dbReference>
<keyword evidence="5" id="KW-1185">Reference proteome</keyword>
<dbReference type="AlphaFoldDB" id="A0A8X9AAV9"/>